<dbReference type="EMBL" id="CP001349">
    <property type="protein sequence ID" value="ACL61458.1"/>
    <property type="molecule type" value="Genomic_DNA"/>
</dbReference>
<gene>
    <name evidence="2" type="ordered locus">Mnod_6697</name>
</gene>
<accession>B8IEW5</accession>
<dbReference type="Proteomes" id="UP000008207">
    <property type="component" value="Chromosome"/>
</dbReference>
<proteinExistence type="predicted"/>
<sequence length="123" mass="13889">MLFQPPVFETIFRIPAAHRLMIMGSRSRGGPADGVCWFHTEHDAAGQPIARYETYDETDVTGQDRCGWRKYDARGRLVACHEVAMRWSQLVRMASRREAEIALQGPAPSRTAPTRRGPRHLAA</sequence>
<organism evidence="2 3">
    <name type="scientific">Methylobacterium nodulans (strain LMG 21967 / CNCM I-2342 / ORS 2060)</name>
    <dbReference type="NCBI Taxonomy" id="460265"/>
    <lineage>
        <taxon>Bacteria</taxon>
        <taxon>Pseudomonadati</taxon>
        <taxon>Pseudomonadota</taxon>
        <taxon>Alphaproteobacteria</taxon>
        <taxon>Hyphomicrobiales</taxon>
        <taxon>Methylobacteriaceae</taxon>
        <taxon>Methylobacterium</taxon>
    </lineage>
</organism>
<evidence type="ECO:0000313" key="3">
    <source>
        <dbReference type="Proteomes" id="UP000008207"/>
    </source>
</evidence>
<protein>
    <submittedName>
        <fullName evidence="2">Uncharacterized protein</fullName>
    </submittedName>
</protein>
<evidence type="ECO:0000256" key="1">
    <source>
        <dbReference type="SAM" id="MobiDB-lite"/>
    </source>
</evidence>
<dbReference type="KEGG" id="mno:Mnod_6697"/>
<feature type="region of interest" description="Disordered" evidence="1">
    <location>
        <begin position="100"/>
        <end position="123"/>
    </location>
</feature>
<reference evidence="2 3" key="1">
    <citation type="submission" date="2009-01" db="EMBL/GenBank/DDBJ databases">
        <title>Complete sequence of chromosome of Methylobacterium nodulans ORS 2060.</title>
        <authorList>
            <consortium name="US DOE Joint Genome Institute"/>
            <person name="Lucas S."/>
            <person name="Copeland A."/>
            <person name="Lapidus A."/>
            <person name="Glavina del Rio T."/>
            <person name="Dalin E."/>
            <person name="Tice H."/>
            <person name="Bruce D."/>
            <person name="Goodwin L."/>
            <person name="Pitluck S."/>
            <person name="Sims D."/>
            <person name="Brettin T."/>
            <person name="Detter J.C."/>
            <person name="Han C."/>
            <person name="Larimer F."/>
            <person name="Land M."/>
            <person name="Hauser L."/>
            <person name="Kyrpides N."/>
            <person name="Ivanova N."/>
            <person name="Marx C.J."/>
            <person name="Richardson P."/>
        </authorList>
    </citation>
    <scope>NUCLEOTIDE SEQUENCE [LARGE SCALE GENOMIC DNA]</scope>
    <source>
        <strain evidence="3">LMG 21967 / CNCM I-2342 / ORS 2060</strain>
    </source>
</reference>
<name>B8IEW5_METNO</name>
<dbReference type="HOGENOM" id="CLU_2012624_0_0_5"/>
<dbReference type="eggNOG" id="ENOG5031VIT">
    <property type="taxonomic scope" value="Bacteria"/>
</dbReference>
<dbReference type="OrthoDB" id="7994117at2"/>
<evidence type="ECO:0000313" key="2">
    <source>
        <dbReference type="EMBL" id="ACL61458.1"/>
    </source>
</evidence>
<dbReference type="RefSeq" id="WP_015933027.1">
    <property type="nucleotide sequence ID" value="NC_011894.1"/>
</dbReference>
<dbReference type="AlphaFoldDB" id="B8IEW5"/>
<keyword evidence="3" id="KW-1185">Reference proteome</keyword>